<gene>
    <name evidence="6" type="ORF">PAPYR_8913</name>
</gene>
<dbReference type="PANTHER" id="PTHR48032:SF6">
    <property type="entry name" value="RNA-BINDING (RRM_RBD_RNP MOTIFS) FAMILY PROTEIN"/>
    <property type="match status" value="1"/>
</dbReference>
<feature type="compositionally biased region" description="Pro residues" evidence="4">
    <location>
        <begin position="270"/>
        <end position="305"/>
    </location>
</feature>
<dbReference type="SMART" id="SM00360">
    <property type="entry name" value="RRM"/>
    <property type="match status" value="2"/>
</dbReference>
<feature type="compositionally biased region" description="Basic and acidic residues" evidence="4">
    <location>
        <begin position="207"/>
        <end position="216"/>
    </location>
</feature>
<feature type="compositionally biased region" description="Pro residues" evidence="4">
    <location>
        <begin position="314"/>
        <end position="334"/>
    </location>
</feature>
<feature type="domain" description="RRM" evidence="5">
    <location>
        <begin position="25"/>
        <end position="100"/>
    </location>
</feature>
<feature type="region of interest" description="Disordered" evidence="4">
    <location>
        <begin position="1"/>
        <end position="27"/>
    </location>
</feature>
<dbReference type="Proteomes" id="UP001141327">
    <property type="component" value="Unassembled WGS sequence"/>
</dbReference>
<keyword evidence="6" id="KW-0687">Ribonucleoprotein</keyword>
<dbReference type="InterPro" id="IPR035979">
    <property type="entry name" value="RBD_domain_sf"/>
</dbReference>
<protein>
    <submittedName>
        <fullName evidence="6">Heterogeneous nuclear ribonucleoprotein 1</fullName>
    </submittedName>
</protein>
<keyword evidence="2 3" id="KW-0694">RNA-binding</keyword>
<evidence type="ECO:0000313" key="6">
    <source>
        <dbReference type="EMBL" id="KAJ4456007.1"/>
    </source>
</evidence>
<feature type="compositionally biased region" description="Basic and acidic residues" evidence="4">
    <location>
        <begin position="177"/>
        <end position="194"/>
    </location>
</feature>
<evidence type="ECO:0000256" key="3">
    <source>
        <dbReference type="PROSITE-ProRule" id="PRU00176"/>
    </source>
</evidence>
<accession>A0ABQ8UCA9</accession>
<evidence type="ECO:0000256" key="4">
    <source>
        <dbReference type="SAM" id="MobiDB-lite"/>
    </source>
</evidence>
<name>A0ABQ8UCA9_9EUKA</name>
<dbReference type="GO" id="GO:1990904">
    <property type="term" value="C:ribonucleoprotein complex"/>
    <property type="evidence" value="ECO:0007669"/>
    <property type="project" value="UniProtKB-KW"/>
</dbReference>
<feature type="region of interest" description="Disordered" evidence="4">
    <location>
        <begin position="177"/>
        <end position="336"/>
    </location>
</feature>
<dbReference type="InterPro" id="IPR000504">
    <property type="entry name" value="RRM_dom"/>
</dbReference>
<comment type="caution">
    <text evidence="6">The sequence shown here is derived from an EMBL/GenBank/DDBJ whole genome shotgun (WGS) entry which is preliminary data.</text>
</comment>
<dbReference type="PRINTS" id="PR01217">
    <property type="entry name" value="PRICHEXTENSN"/>
</dbReference>
<dbReference type="PROSITE" id="PS50102">
    <property type="entry name" value="RRM"/>
    <property type="match status" value="2"/>
</dbReference>
<feature type="compositionally biased region" description="Basic and acidic residues" evidence="4">
    <location>
        <begin position="224"/>
        <end position="269"/>
    </location>
</feature>
<keyword evidence="7" id="KW-1185">Reference proteome</keyword>
<feature type="compositionally biased region" description="Basic and acidic residues" evidence="4">
    <location>
        <begin position="433"/>
        <end position="446"/>
    </location>
</feature>
<feature type="compositionally biased region" description="Basic residues" evidence="4">
    <location>
        <begin position="1"/>
        <end position="15"/>
    </location>
</feature>
<sequence>MSSRSPPRHSSPRRRERSDEKHTPGKIFLGGVSFNSTSETLQQHFSRYGEVTDAIVMRDGVGKSRGFGFVTFKDPAVVDQVIKDTHVIDGRQLELKLARTREEMANRVIPSKKLFVGGLHADTTASEFRKHFEEFGPLSDNVIMVDSHNQPRGFGFVTYVNPEDAEKALDGREHIIHGRSVDVKRPEPRREERLGGAQDVRGQFSSFREDEQRSGRDYPPPPRGDYRDPYARDPYPRDPYARDPRDRDHDRDYSRSTRDARDYRDHSRDYPPPPAPGPYGGPAPYPPAAPAPSPYGPNPYSPAAPAPYYDSRTPPAPAPSPYAPATPAPAPAPTADPYATLTAVYSALASLTGAATAPPAAAPAPTSGPRQLDASTLAALYGLGAPANGAPAAAPAPAPYPPAGYAQPPPAAYPPYGAPAGQAGPVTAYSQYRDSRAERAYHPYQR</sequence>
<evidence type="ECO:0000313" key="7">
    <source>
        <dbReference type="Proteomes" id="UP001141327"/>
    </source>
</evidence>
<keyword evidence="1" id="KW-0677">Repeat</keyword>
<evidence type="ECO:0000259" key="5">
    <source>
        <dbReference type="PROSITE" id="PS50102"/>
    </source>
</evidence>
<reference evidence="6" key="1">
    <citation type="journal article" date="2022" name="bioRxiv">
        <title>Genomics of Preaxostyla Flagellates Illuminates Evolutionary Transitions and the Path Towards Mitochondrial Loss.</title>
        <authorList>
            <person name="Novak L.V.F."/>
            <person name="Treitli S.C."/>
            <person name="Pyrih J."/>
            <person name="Halakuc P."/>
            <person name="Pipaliya S.V."/>
            <person name="Vacek V."/>
            <person name="Brzon O."/>
            <person name="Soukal P."/>
            <person name="Eme L."/>
            <person name="Dacks J.B."/>
            <person name="Karnkowska A."/>
            <person name="Elias M."/>
            <person name="Hampl V."/>
        </authorList>
    </citation>
    <scope>NUCLEOTIDE SEQUENCE</scope>
    <source>
        <strain evidence="6">RCP-MX</strain>
    </source>
</reference>
<evidence type="ECO:0000256" key="1">
    <source>
        <dbReference type="ARBA" id="ARBA00022737"/>
    </source>
</evidence>
<dbReference type="SUPFAM" id="SSF54928">
    <property type="entry name" value="RNA-binding domain, RBD"/>
    <property type="match status" value="2"/>
</dbReference>
<dbReference type="InterPro" id="IPR012677">
    <property type="entry name" value="Nucleotide-bd_a/b_plait_sf"/>
</dbReference>
<dbReference type="PANTHER" id="PTHR48032">
    <property type="entry name" value="RNA-BINDING PROTEIN MUSASHI HOMOLOG RBP6"/>
    <property type="match status" value="1"/>
</dbReference>
<dbReference type="Pfam" id="PF00076">
    <property type="entry name" value="RRM_1"/>
    <property type="match status" value="2"/>
</dbReference>
<dbReference type="Gene3D" id="3.30.70.330">
    <property type="match status" value="2"/>
</dbReference>
<organism evidence="6 7">
    <name type="scientific">Paratrimastix pyriformis</name>
    <dbReference type="NCBI Taxonomy" id="342808"/>
    <lineage>
        <taxon>Eukaryota</taxon>
        <taxon>Metamonada</taxon>
        <taxon>Preaxostyla</taxon>
        <taxon>Paratrimastigidae</taxon>
        <taxon>Paratrimastix</taxon>
    </lineage>
</organism>
<dbReference type="EMBL" id="JAPMOS010000085">
    <property type="protein sequence ID" value="KAJ4456007.1"/>
    <property type="molecule type" value="Genomic_DNA"/>
</dbReference>
<feature type="region of interest" description="Disordered" evidence="4">
    <location>
        <begin position="389"/>
        <end position="446"/>
    </location>
</feature>
<feature type="domain" description="RRM" evidence="5">
    <location>
        <begin position="112"/>
        <end position="188"/>
    </location>
</feature>
<proteinExistence type="predicted"/>
<feature type="compositionally biased region" description="Pro residues" evidence="4">
    <location>
        <begin position="394"/>
        <end position="417"/>
    </location>
</feature>
<evidence type="ECO:0000256" key="2">
    <source>
        <dbReference type="ARBA" id="ARBA00022884"/>
    </source>
</evidence>